<reference evidence="9" key="1">
    <citation type="journal article" date="2023" name="J. Hazard. Mater.">
        <title>Anaerobic biodegradation of pyrene and benzo[a]pyrene by a new sulfate-reducing Desulforamulus aquiferis strain DSA.</title>
        <authorList>
            <person name="Zhang Z."/>
            <person name="Sun J."/>
            <person name="Gong X."/>
            <person name="Wang C."/>
            <person name="Wang H."/>
        </authorList>
    </citation>
    <scope>NUCLEOTIDE SEQUENCE</scope>
    <source>
        <strain evidence="9">DSA</strain>
    </source>
</reference>
<feature type="domain" description="LysM" evidence="7">
    <location>
        <begin position="15"/>
        <end position="58"/>
    </location>
</feature>
<dbReference type="EMBL" id="JARPTC010000004">
    <property type="protein sequence ID" value="MDO7786367.1"/>
    <property type="molecule type" value="Genomic_DNA"/>
</dbReference>
<comment type="similarity">
    <text evidence="1">Belongs to the peptidase C40 family.</text>
</comment>
<evidence type="ECO:0000256" key="4">
    <source>
        <dbReference type="ARBA" id="ARBA00022737"/>
    </source>
</evidence>
<keyword evidence="6" id="KW-0788">Thiol protease</keyword>
<dbReference type="Gene3D" id="3.90.1720.10">
    <property type="entry name" value="endopeptidase domain like (from Nostoc punctiforme)"/>
    <property type="match status" value="1"/>
</dbReference>
<keyword evidence="4" id="KW-0677">Repeat</keyword>
<dbReference type="SMART" id="SM00257">
    <property type="entry name" value="LysM"/>
    <property type="match status" value="1"/>
</dbReference>
<dbReference type="SUPFAM" id="SSF54001">
    <property type="entry name" value="Cysteine proteinases"/>
    <property type="match status" value="1"/>
</dbReference>
<dbReference type="SUPFAM" id="SSF54106">
    <property type="entry name" value="LysM domain"/>
    <property type="match status" value="1"/>
</dbReference>
<keyword evidence="3" id="KW-0732">Signal</keyword>
<dbReference type="InterPro" id="IPR036779">
    <property type="entry name" value="LysM_dom_sf"/>
</dbReference>
<evidence type="ECO:0000256" key="3">
    <source>
        <dbReference type="ARBA" id="ARBA00022729"/>
    </source>
</evidence>
<keyword evidence="5" id="KW-0378">Hydrolase</keyword>
<dbReference type="PANTHER" id="PTHR47053">
    <property type="entry name" value="MUREIN DD-ENDOPEPTIDASE MEPH-RELATED"/>
    <property type="match status" value="1"/>
</dbReference>
<evidence type="ECO:0000259" key="8">
    <source>
        <dbReference type="PROSITE" id="PS51935"/>
    </source>
</evidence>
<dbReference type="AlphaFoldDB" id="A0AAW7ZAL4"/>
<organism evidence="9 10">
    <name type="scientific">Desulforamulus aquiferis</name>
    <dbReference type="NCBI Taxonomy" id="1397668"/>
    <lineage>
        <taxon>Bacteria</taxon>
        <taxon>Bacillati</taxon>
        <taxon>Bacillota</taxon>
        <taxon>Clostridia</taxon>
        <taxon>Eubacteriales</taxon>
        <taxon>Peptococcaceae</taxon>
        <taxon>Desulforamulus</taxon>
    </lineage>
</organism>
<dbReference type="PROSITE" id="PS51935">
    <property type="entry name" value="NLPC_P60"/>
    <property type="match status" value="1"/>
</dbReference>
<dbReference type="RefSeq" id="WP_304541344.1">
    <property type="nucleotide sequence ID" value="NZ_JARPTC010000004.1"/>
</dbReference>
<dbReference type="Pfam" id="PF01476">
    <property type="entry name" value="LysM"/>
    <property type="match status" value="1"/>
</dbReference>
<feature type="domain" description="NlpC/P60" evidence="8">
    <location>
        <begin position="87"/>
        <end position="208"/>
    </location>
</feature>
<evidence type="ECO:0000313" key="10">
    <source>
        <dbReference type="Proteomes" id="UP001172911"/>
    </source>
</evidence>
<dbReference type="InterPro" id="IPR038765">
    <property type="entry name" value="Papain-like_cys_pep_sf"/>
</dbReference>
<dbReference type="InterPro" id="IPR018392">
    <property type="entry name" value="LysM"/>
</dbReference>
<name>A0AAW7ZAL4_9FIRM</name>
<dbReference type="PANTHER" id="PTHR47053:SF1">
    <property type="entry name" value="MUREIN DD-ENDOPEPTIDASE MEPH-RELATED"/>
    <property type="match status" value="1"/>
</dbReference>
<evidence type="ECO:0000256" key="2">
    <source>
        <dbReference type="ARBA" id="ARBA00022670"/>
    </source>
</evidence>
<dbReference type="Gene3D" id="3.10.350.10">
    <property type="entry name" value="LysM domain"/>
    <property type="match status" value="1"/>
</dbReference>
<evidence type="ECO:0000256" key="5">
    <source>
        <dbReference type="ARBA" id="ARBA00022801"/>
    </source>
</evidence>
<dbReference type="PROSITE" id="PS51782">
    <property type="entry name" value="LYSM"/>
    <property type="match status" value="1"/>
</dbReference>
<dbReference type="InterPro" id="IPR051202">
    <property type="entry name" value="Peptidase_C40"/>
</dbReference>
<evidence type="ECO:0000313" key="9">
    <source>
        <dbReference type="EMBL" id="MDO7786367.1"/>
    </source>
</evidence>
<evidence type="ECO:0000256" key="1">
    <source>
        <dbReference type="ARBA" id="ARBA00007074"/>
    </source>
</evidence>
<proteinExistence type="inferred from homology"/>
<dbReference type="Pfam" id="PF00877">
    <property type="entry name" value="NLPC_P60"/>
    <property type="match status" value="1"/>
</dbReference>
<dbReference type="CDD" id="cd00118">
    <property type="entry name" value="LysM"/>
    <property type="match status" value="1"/>
</dbReference>
<dbReference type="GO" id="GO:0006508">
    <property type="term" value="P:proteolysis"/>
    <property type="evidence" value="ECO:0007669"/>
    <property type="project" value="UniProtKB-KW"/>
</dbReference>
<dbReference type="InterPro" id="IPR000064">
    <property type="entry name" value="NLP_P60_dom"/>
</dbReference>
<comment type="caution">
    <text evidence="9">The sequence shown here is derived from an EMBL/GenBank/DDBJ whole genome shotgun (WGS) entry which is preliminary data.</text>
</comment>
<dbReference type="Proteomes" id="UP001172911">
    <property type="component" value="Unassembled WGS sequence"/>
</dbReference>
<accession>A0AAW7ZAL4</accession>
<dbReference type="GO" id="GO:0008234">
    <property type="term" value="F:cysteine-type peptidase activity"/>
    <property type="evidence" value="ECO:0007669"/>
    <property type="project" value="UniProtKB-KW"/>
</dbReference>
<keyword evidence="2" id="KW-0645">Protease</keyword>
<keyword evidence="10" id="KW-1185">Reference proteome</keyword>
<evidence type="ECO:0000259" key="7">
    <source>
        <dbReference type="PROSITE" id="PS51782"/>
    </source>
</evidence>
<evidence type="ECO:0000256" key="6">
    <source>
        <dbReference type="ARBA" id="ARBA00022807"/>
    </source>
</evidence>
<gene>
    <name evidence="9" type="ORF">P6N53_03930</name>
</gene>
<protein>
    <submittedName>
        <fullName evidence="9">Peptidoglycan endopeptidase</fullName>
    </submittedName>
</protein>
<reference evidence="9" key="2">
    <citation type="submission" date="2023-03" db="EMBL/GenBank/DDBJ databases">
        <authorList>
            <person name="Zhang Z."/>
        </authorList>
    </citation>
    <scope>NUCLEOTIDE SEQUENCE</scope>
    <source>
        <strain evidence="9">DSA</strain>
    </source>
</reference>
<sequence>MSLPLILLASPAMAAQVTVEKGDTLWSIANKNGTTVDVLQNLNNLSSTNLQPGMILELPEQAANQQSFRTLTEEQRQEQELASRGIVDRAQAVLEYAKEYIGVRYRSGGDTPAGFDCSGYVKYVFKNFGIDLVHTAAGQYNSGTIIKKEELQPGDLVFFNTGGNGINHSGIYIGDNKFIHSSSSRGIRIDSMNDNYWGPRYRGANKIL</sequence>